<sequence>MILYAPCEEGSINISTEINSCGSDQAKLAALANHYVEHLDHYFRAPKRHTPTPSLHPSRPSFDSNQDLLKWLLEEAPQGHATSKEKALIRDGYHCVMTGDYDYVSVRDRRDLRLQIPDGMTVGSTNACHIFPELTNLGISGNNAGGGKHEYAATVWTIMERFGGIRVREELDGVKVHSLENIITMTPYLHERFDALELWFEKTDIPNRYKVAVANEWVLRGTSVPEFVTFTSSNPIIPLPSPRYLALHAAWARIVHLSGAGEYINKIFINMERLPVLADDGSSADVLQYALASLPSDAIVH</sequence>
<evidence type="ECO:0000313" key="3">
    <source>
        <dbReference type="Proteomes" id="UP000092993"/>
    </source>
</evidence>
<protein>
    <recommendedName>
        <fullName evidence="1">HNH nuclease domain-containing protein</fullName>
    </recommendedName>
</protein>
<dbReference type="Proteomes" id="UP000092993">
    <property type="component" value="Unassembled WGS sequence"/>
</dbReference>
<organism evidence="2 3">
    <name type="scientific">Grifola frondosa</name>
    <name type="common">Maitake</name>
    <name type="synonym">Polyporus frondosus</name>
    <dbReference type="NCBI Taxonomy" id="5627"/>
    <lineage>
        <taxon>Eukaryota</taxon>
        <taxon>Fungi</taxon>
        <taxon>Dikarya</taxon>
        <taxon>Basidiomycota</taxon>
        <taxon>Agaricomycotina</taxon>
        <taxon>Agaricomycetes</taxon>
        <taxon>Polyporales</taxon>
        <taxon>Grifolaceae</taxon>
        <taxon>Grifola</taxon>
    </lineage>
</organism>
<gene>
    <name evidence="2" type="ORF">A0H81_13681</name>
</gene>
<dbReference type="STRING" id="5627.A0A1C7LNK4"/>
<feature type="domain" description="HNH nuclease" evidence="1">
    <location>
        <begin position="95"/>
        <end position="197"/>
    </location>
</feature>
<name>A0A1C7LNK4_GRIFR</name>
<dbReference type="Pfam" id="PF13391">
    <property type="entry name" value="HNH_2"/>
    <property type="match status" value="1"/>
</dbReference>
<evidence type="ECO:0000313" key="2">
    <source>
        <dbReference type="EMBL" id="OBZ66341.1"/>
    </source>
</evidence>
<dbReference type="OrthoDB" id="2104739at2759"/>
<accession>A0A1C7LNK4</accession>
<evidence type="ECO:0000259" key="1">
    <source>
        <dbReference type="Pfam" id="PF13391"/>
    </source>
</evidence>
<dbReference type="InterPro" id="IPR003615">
    <property type="entry name" value="HNH_nuc"/>
</dbReference>
<dbReference type="EMBL" id="LUGG01000031">
    <property type="protein sequence ID" value="OBZ66341.1"/>
    <property type="molecule type" value="Genomic_DNA"/>
</dbReference>
<proteinExistence type="predicted"/>
<comment type="caution">
    <text evidence="2">The sequence shown here is derived from an EMBL/GenBank/DDBJ whole genome shotgun (WGS) entry which is preliminary data.</text>
</comment>
<dbReference type="AlphaFoldDB" id="A0A1C7LNK4"/>
<reference evidence="2 3" key="1">
    <citation type="submission" date="2016-03" db="EMBL/GenBank/DDBJ databases">
        <title>Whole genome sequencing of Grifola frondosa 9006-11.</title>
        <authorList>
            <person name="Min B."/>
            <person name="Park H."/>
            <person name="Kim J.-G."/>
            <person name="Cho H."/>
            <person name="Oh Y.-L."/>
            <person name="Kong W.-S."/>
            <person name="Choi I.-G."/>
        </authorList>
    </citation>
    <scope>NUCLEOTIDE SEQUENCE [LARGE SCALE GENOMIC DNA]</scope>
    <source>
        <strain evidence="2 3">9006-11</strain>
    </source>
</reference>
<keyword evidence="3" id="KW-1185">Reference proteome</keyword>
<dbReference type="OMA" id="THQYRIK"/>